<dbReference type="OrthoDB" id="292013at2"/>
<feature type="signal peptide" evidence="1">
    <location>
        <begin position="1"/>
        <end position="22"/>
    </location>
</feature>
<dbReference type="Gene3D" id="3.60.10.10">
    <property type="entry name" value="Endonuclease/exonuclease/phosphatase"/>
    <property type="match status" value="1"/>
</dbReference>
<dbReference type="GO" id="GO:0003824">
    <property type="term" value="F:catalytic activity"/>
    <property type="evidence" value="ECO:0007669"/>
    <property type="project" value="InterPro"/>
</dbReference>
<feature type="chain" id="PRO_5004898861" evidence="1">
    <location>
        <begin position="23"/>
        <end position="699"/>
    </location>
</feature>
<sequence>MKLRNLTLGLAAMGMFSTSLLAQPIFFEDFTIGLDGQFTTYSSASDKNWFNDTFNGTSSAAMNGYGGNEDSNDWLLSPQIDLSTTGINTATLSFVSRVRFDGTNISVKVSTDYQADMKPEDANWTELSATLPQDGQGSGGSDFVASGDIDLAAYIGQTVTLAFHYQTSADADSDNGAWYIDDVLVDVTGDNLALPMVAAMTAAKTELKLAADAEFKATAYSGTEPYTYEWDFGDGATATGETATHQYNQGGDFNVSVVITDADSQQITLTKEVFVEAPNPYIVKAKQADEHLRVAAFNASMEAENYAATDIELNGAQILADELAAGDNQQIKNIAQIIQLVRPDVVLINEFDYIADENSGVDMFISQYLNVAQSDNAQSIDYPYYFVAPSNTGIDSGFDLNNDGNLATADDAFGYGRFEGQYGMVLLSRYPIVQDKVRTFQKFLWKDMPNNLMPVDPATGEDWYSQDETNVFRLSSKSHWDVPVEVNGELVHILASHPTPPVFDGDEDRNGRRNHDEIRFWADYVQGADYIYDDMGQTGGLTGDARFVIAGDLNASVEGDAYPGTIDQLLLNDAVYAEFAPASNGGTANDSTNPLAPYHTASWKMRADYVLPSRAGLQVQQGSVFWPTEDQDLYPLIEDRAASSDHRLVWVDVAVVNDAGYEDEEENDDDDDFEIDGGAANNLFWLLLIVVAAFRRLQQ</sequence>
<dbReference type="InterPro" id="IPR000601">
    <property type="entry name" value="PKD_dom"/>
</dbReference>
<dbReference type="InterPro" id="IPR013783">
    <property type="entry name" value="Ig-like_fold"/>
</dbReference>
<dbReference type="SMART" id="SM00089">
    <property type="entry name" value="PKD"/>
    <property type="match status" value="1"/>
</dbReference>
<organism evidence="3 4">
    <name type="scientific">Catenovulum agarivorans DS-2</name>
    <dbReference type="NCBI Taxonomy" id="1328313"/>
    <lineage>
        <taxon>Bacteria</taxon>
        <taxon>Pseudomonadati</taxon>
        <taxon>Pseudomonadota</taxon>
        <taxon>Gammaproteobacteria</taxon>
        <taxon>Alteromonadales</taxon>
        <taxon>Alteromonadaceae</taxon>
        <taxon>Catenovulum</taxon>
    </lineage>
</organism>
<dbReference type="PROSITE" id="PS50093">
    <property type="entry name" value="PKD"/>
    <property type="match status" value="1"/>
</dbReference>
<dbReference type="EMBL" id="ARZY01000001">
    <property type="protein sequence ID" value="EWH12060.1"/>
    <property type="molecule type" value="Genomic_DNA"/>
</dbReference>
<evidence type="ECO:0000313" key="3">
    <source>
        <dbReference type="EMBL" id="EWH12060.1"/>
    </source>
</evidence>
<keyword evidence="1" id="KW-0732">Signal</keyword>
<gene>
    <name evidence="3" type="ORF">DS2_00010</name>
</gene>
<evidence type="ECO:0000259" key="2">
    <source>
        <dbReference type="PROSITE" id="PS50093"/>
    </source>
</evidence>
<dbReference type="eggNOG" id="COG3291">
    <property type="taxonomic scope" value="Bacteria"/>
</dbReference>
<name>W7R355_9ALTE</name>
<dbReference type="CDD" id="cd00146">
    <property type="entry name" value="PKD"/>
    <property type="match status" value="1"/>
</dbReference>
<comment type="caution">
    <text evidence="3">The sequence shown here is derived from an EMBL/GenBank/DDBJ whole genome shotgun (WGS) entry which is preliminary data.</text>
</comment>
<dbReference type="STRING" id="1328313.DS2_00010"/>
<dbReference type="NCBIfam" id="NF038128">
    <property type="entry name" value="choice_anch_J"/>
    <property type="match status" value="1"/>
</dbReference>
<dbReference type="Pfam" id="PF18911">
    <property type="entry name" value="PKD_4"/>
    <property type="match status" value="1"/>
</dbReference>
<accession>W7R355</accession>
<dbReference type="SUPFAM" id="SSF49299">
    <property type="entry name" value="PKD domain"/>
    <property type="match status" value="1"/>
</dbReference>
<dbReference type="Proteomes" id="UP000019276">
    <property type="component" value="Unassembled WGS sequence"/>
</dbReference>
<dbReference type="Gene3D" id="2.60.120.200">
    <property type="match status" value="1"/>
</dbReference>
<feature type="domain" description="PKD" evidence="2">
    <location>
        <begin position="224"/>
        <end position="278"/>
    </location>
</feature>
<dbReference type="PATRIC" id="fig|1328313.3.peg.2"/>
<keyword evidence="4" id="KW-1185">Reference proteome</keyword>
<reference evidence="3 4" key="1">
    <citation type="journal article" date="2014" name="Genome Announc.">
        <title>Draft Genome Sequence of the Agar-Degrading Bacterium Catenovulum sp. Strain DS-2, Isolated from Intestines of Haliotis diversicolor.</title>
        <authorList>
            <person name="Shan D."/>
            <person name="Li X."/>
            <person name="Gu Z."/>
            <person name="Wei G."/>
            <person name="Gao Z."/>
            <person name="Shao Z."/>
        </authorList>
    </citation>
    <scope>NUCLEOTIDE SEQUENCE [LARGE SCALE GENOMIC DNA]</scope>
    <source>
        <strain evidence="3 4">DS-2</strain>
    </source>
</reference>
<dbReference type="InterPro" id="IPR022409">
    <property type="entry name" value="PKD/Chitinase_dom"/>
</dbReference>
<dbReference type="InterPro" id="IPR035986">
    <property type="entry name" value="PKD_dom_sf"/>
</dbReference>
<dbReference type="SUPFAM" id="SSF56219">
    <property type="entry name" value="DNase I-like"/>
    <property type="match status" value="1"/>
</dbReference>
<dbReference type="AlphaFoldDB" id="W7R355"/>
<dbReference type="InterPro" id="IPR036691">
    <property type="entry name" value="Endo/exonu/phosph_ase_sf"/>
</dbReference>
<proteinExistence type="predicted"/>
<evidence type="ECO:0000256" key="1">
    <source>
        <dbReference type="SAM" id="SignalP"/>
    </source>
</evidence>
<dbReference type="Gene3D" id="2.60.40.10">
    <property type="entry name" value="Immunoglobulins"/>
    <property type="match status" value="1"/>
</dbReference>
<dbReference type="RefSeq" id="WP_035012520.1">
    <property type="nucleotide sequence ID" value="NZ_ARZY01000001.1"/>
</dbReference>
<dbReference type="Pfam" id="PF03372">
    <property type="entry name" value="Exo_endo_phos"/>
    <property type="match status" value="1"/>
</dbReference>
<dbReference type="InterPro" id="IPR005135">
    <property type="entry name" value="Endo/exonuclease/phosphatase"/>
</dbReference>
<evidence type="ECO:0000313" key="4">
    <source>
        <dbReference type="Proteomes" id="UP000019276"/>
    </source>
</evidence>
<protein>
    <submittedName>
        <fullName evidence="3">PKD domain containing protein</fullName>
    </submittedName>
</protein>